<protein>
    <recommendedName>
        <fullName evidence="5">Pectate lyase superfamily protein domain-containing protein</fullName>
    </recommendedName>
</protein>
<dbReference type="RefSeq" id="WP_338239346.1">
    <property type="nucleotide sequence ID" value="NZ_BQKE01000004.1"/>
</dbReference>
<sequence>MITKYRFLSIFLCLSFLMSCVKSPEEVLPGDDDKEVEEPPKVEEPDEEEMPDIFETAHFFTAPTALDTVTFEGTSSADINNLMQQLSQNGGSVIRIPQGQYLWEDIILKSNIHLVFESGAVVKPERSTTRRIFNLGGDGGGDNGRIENVSIAALDERFTVDMNDAAYSNEKILVCRIGRINNFSISGFNIRDRRSAVASICLVFVGNTSERSPFPTNGAITDISQTNAHTGYGLIQCYSADHVLFRQLDCEGGVTLRMETDDRVMKDEIKFGEKEGGIHDIFAYDIKCSKGIGPVMFSPHFTTNGEVTIQKVEATACAFAVRVEHGFIEVFDEDSQFPTNDDANRELFKQFIENQFDLPAGVSATSGNPYKRNNGQQWAVRLSSEGSMASRNAYISAQLGNLQAGSFLTSSVRDIKAIYGSFGAKIKQNQLAYIPCDQWSKIKNPTTSLGMPNGFEYHGPSMALSINNTNGTAIGGNYAVFLYQESMEGFPANHLQHIKHDTPLQCTDAPNTITEYVASFKG</sequence>
<dbReference type="Gene3D" id="2.160.20.10">
    <property type="entry name" value="Single-stranded right-handed beta-helix, Pectin lyase-like"/>
    <property type="match status" value="1"/>
</dbReference>
<name>A0AAN5AMY3_9BACT</name>
<dbReference type="PROSITE" id="PS51257">
    <property type="entry name" value="PROKAR_LIPOPROTEIN"/>
    <property type="match status" value="1"/>
</dbReference>
<gene>
    <name evidence="3" type="ORF">PEDI_48240</name>
</gene>
<feature type="signal peptide" evidence="2">
    <location>
        <begin position="1"/>
        <end position="23"/>
    </location>
</feature>
<accession>A0AAN5AMY3</accession>
<dbReference type="InterPro" id="IPR012334">
    <property type="entry name" value="Pectin_lyas_fold"/>
</dbReference>
<evidence type="ECO:0008006" key="5">
    <source>
        <dbReference type="Google" id="ProtNLM"/>
    </source>
</evidence>
<feature type="chain" id="PRO_5043052259" description="Pectate lyase superfamily protein domain-containing protein" evidence="2">
    <location>
        <begin position="24"/>
        <end position="522"/>
    </location>
</feature>
<reference evidence="3 4" key="1">
    <citation type="submission" date="2021-12" db="EMBL/GenBank/DDBJ databases">
        <title>Genome sequencing of bacteria with rrn-lacking chromosome and rrn-plasmid.</title>
        <authorList>
            <person name="Anda M."/>
            <person name="Iwasaki W."/>
        </authorList>
    </citation>
    <scope>NUCLEOTIDE SEQUENCE [LARGE SCALE GENOMIC DNA]</scope>
    <source>
        <strain evidence="3 4">NBRC 15940</strain>
    </source>
</reference>
<dbReference type="AlphaFoldDB" id="A0AAN5AMY3"/>
<evidence type="ECO:0000313" key="3">
    <source>
        <dbReference type="EMBL" id="GJM64272.1"/>
    </source>
</evidence>
<proteinExistence type="predicted"/>
<evidence type="ECO:0000256" key="2">
    <source>
        <dbReference type="SAM" id="SignalP"/>
    </source>
</evidence>
<dbReference type="Proteomes" id="UP001310022">
    <property type="component" value="Unassembled WGS sequence"/>
</dbReference>
<evidence type="ECO:0000313" key="4">
    <source>
        <dbReference type="Proteomes" id="UP001310022"/>
    </source>
</evidence>
<dbReference type="SUPFAM" id="SSF51126">
    <property type="entry name" value="Pectin lyase-like"/>
    <property type="match status" value="1"/>
</dbReference>
<feature type="region of interest" description="Disordered" evidence="1">
    <location>
        <begin position="26"/>
        <end position="48"/>
    </location>
</feature>
<comment type="caution">
    <text evidence="3">The sequence shown here is derived from an EMBL/GenBank/DDBJ whole genome shotgun (WGS) entry which is preliminary data.</text>
</comment>
<evidence type="ECO:0000256" key="1">
    <source>
        <dbReference type="SAM" id="MobiDB-lite"/>
    </source>
</evidence>
<keyword evidence="4" id="KW-1185">Reference proteome</keyword>
<organism evidence="3 4">
    <name type="scientific">Persicobacter diffluens</name>
    <dbReference type="NCBI Taxonomy" id="981"/>
    <lineage>
        <taxon>Bacteria</taxon>
        <taxon>Pseudomonadati</taxon>
        <taxon>Bacteroidota</taxon>
        <taxon>Cytophagia</taxon>
        <taxon>Cytophagales</taxon>
        <taxon>Persicobacteraceae</taxon>
        <taxon>Persicobacter</taxon>
    </lineage>
</organism>
<dbReference type="EMBL" id="BQKE01000004">
    <property type="protein sequence ID" value="GJM64272.1"/>
    <property type="molecule type" value="Genomic_DNA"/>
</dbReference>
<keyword evidence="2" id="KW-0732">Signal</keyword>
<dbReference type="InterPro" id="IPR011050">
    <property type="entry name" value="Pectin_lyase_fold/virulence"/>
</dbReference>